<keyword evidence="6" id="KW-0865">Zymogen</keyword>
<evidence type="ECO:0000256" key="3">
    <source>
        <dbReference type="ARBA" id="ARBA00022729"/>
    </source>
</evidence>
<dbReference type="STRING" id="77166.N6THK1"/>
<dbReference type="HOGENOM" id="CLU_012184_3_3_1"/>
<dbReference type="InterPro" id="IPR000169">
    <property type="entry name" value="Pept_cys_AS"/>
</dbReference>
<evidence type="ECO:0000256" key="4">
    <source>
        <dbReference type="ARBA" id="ARBA00022801"/>
    </source>
</evidence>
<evidence type="ECO:0000313" key="11">
    <source>
        <dbReference type="EMBL" id="ERL89956.1"/>
    </source>
</evidence>
<dbReference type="InterPro" id="IPR000668">
    <property type="entry name" value="Peptidase_C1A_C"/>
</dbReference>
<dbReference type="GO" id="GO:0008234">
    <property type="term" value="F:cysteine-type peptidase activity"/>
    <property type="evidence" value="ECO:0007669"/>
    <property type="project" value="UniProtKB-KW"/>
</dbReference>
<dbReference type="GO" id="GO:0006508">
    <property type="term" value="P:proteolysis"/>
    <property type="evidence" value="ECO:0007669"/>
    <property type="project" value="UniProtKB-KW"/>
</dbReference>
<keyword evidence="3 8" id="KW-0732">Signal</keyword>
<evidence type="ECO:0000256" key="7">
    <source>
        <dbReference type="ARBA" id="ARBA00023157"/>
    </source>
</evidence>
<dbReference type="OMA" id="CQSGYST"/>
<evidence type="ECO:0000256" key="1">
    <source>
        <dbReference type="ARBA" id="ARBA00008455"/>
    </source>
</evidence>
<proteinExistence type="inferred from homology"/>
<dbReference type="PROSITE" id="PS00139">
    <property type="entry name" value="THIOL_PROTEASE_CYS"/>
    <property type="match status" value="1"/>
</dbReference>
<evidence type="ECO:0000313" key="10">
    <source>
        <dbReference type="EMBL" id="ENN79899.1"/>
    </source>
</evidence>
<evidence type="ECO:0000256" key="8">
    <source>
        <dbReference type="SAM" id="SignalP"/>
    </source>
</evidence>
<feature type="signal peptide" evidence="8">
    <location>
        <begin position="1"/>
        <end position="20"/>
    </location>
</feature>
<dbReference type="Gene3D" id="3.90.70.10">
    <property type="entry name" value="Cysteine proteinases"/>
    <property type="match status" value="1"/>
</dbReference>
<evidence type="ECO:0000259" key="9">
    <source>
        <dbReference type="SMART" id="SM00645"/>
    </source>
</evidence>
<dbReference type="InterPro" id="IPR038765">
    <property type="entry name" value="Papain-like_cys_pep_sf"/>
</dbReference>
<dbReference type="Pfam" id="PF00112">
    <property type="entry name" value="Peptidase_C1"/>
    <property type="match status" value="1"/>
</dbReference>
<dbReference type="PRINTS" id="PR00705">
    <property type="entry name" value="PAPAIN"/>
</dbReference>
<feature type="chain" id="PRO_5010896530" description="Peptidase C1A papain C-terminal domain-containing protein" evidence="8">
    <location>
        <begin position="21"/>
        <end position="367"/>
    </location>
</feature>
<dbReference type="InterPro" id="IPR013128">
    <property type="entry name" value="Peptidase_C1A"/>
</dbReference>
<keyword evidence="4" id="KW-0378">Hydrolase</keyword>
<name>N6THK1_DENPD</name>
<evidence type="ECO:0000256" key="6">
    <source>
        <dbReference type="ARBA" id="ARBA00023145"/>
    </source>
</evidence>
<protein>
    <recommendedName>
        <fullName evidence="9">Peptidase C1A papain C-terminal domain-containing protein</fullName>
    </recommendedName>
</protein>
<dbReference type="OrthoDB" id="640249at2759"/>
<dbReference type="FunFam" id="3.90.70.10:FF:000031">
    <property type="entry name" value="Cathepsin B"/>
    <property type="match status" value="1"/>
</dbReference>
<keyword evidence="2" id="KW-0645">Protease</keyword>
<gene>
    <name evidence="11" type="ORF">D910_07315</name>
    <name evidence="10" type="ORF">YQE_03718</name>
</gene>
<accession>N6THK1</accession>
<feature type="domain" description="Peptidase C1A papain C-terminal" evidence="9">
    <location>
        <begin position="79"/>
        <end position="345"/>
    </location>
</feature>
<feature type="non-terminal residue" evidence="10">
    <location>
        <position position="1"/>
    </location>
</feature>
<dbReference type="PANTHER" id="PTHR12411">
    <property type="entry name" value="CYSTEINE PROTEASE FAMILY C1-RELATED"/>
    <property type="match status" value="1"/>
</dbReference>
<keyword evidence="7" id="KW-1015">Disulfide bond</keyword>
<organism evidence="10">
    <name type="scientific">Dendroctonus ponderosae</name>
    <name type="common">Mountain pine beetle</name>
    <dbReference type="NCBI Taxonomy" id="77166"/>
    <lineage>
        <taxon>Eukaryota</taxon>
        <taxon>Metazoa</taxon>
        <taxon>Ecdysozoa</taxon>
        <taxon>Arthropoda</taxon>
        <taxon>Hexapoda</taxon>
        <taxon>Insecta</taxon>
        <taxon>Pterygota</taxon>
        <taxon>Neoptera</taxon>
        <taxon>Endopterygota</taxon>
        <taxon>Coleoptera</taxon>
        <taxon>Polyphaga</taxon>
        <taxon>Cucujiformia</taxon>
        <taxon>Curculionidae</taxon>
        <taxon>Scolytinae</taxon>
        <taxon>Dendroctonus</taxon>
    </lineage>
</organism>
<evidence type="ECO:0000313" key="12">
    <source>
        <dbReference type="Proteomes" id="UP000030742"/>
    </source>
</evidence>
<dbReference type="EMBL" id="KB740635">
    <property type="protein sequence ID" value="ENN79899.1"/>
    <property type="molecule type" value="Genomic_DNA"/>
</dbReference>
<dbReference type="PROSITE" id="PS00639">
    <property type="entry name" value="THIOL_PROTEASE_HIS"/>
    <property type="match status" value="1"/>
</dbReference>
<dbReference type="EMBL" id="KB632195">
    <property type="protein sequence ID" value="ERL89956.1"/>
    <property type="molecule type" value="Genomic_DNA"/>
</dbReference>
<dbReference type="CDD" id="cd02620">
    <property type="entry name" value="Peptidase_C1A_CathepsinB"/>
    <property type="match status" value="1"/>
</dbReference>
<evidence type="ECO:0000256" key="5">
    <source>
        <dbReference type="ARBA" id="ARBA00022807"/>
    </source>
</evidence>
<comment type="similarity">
    <text evidence="1">Belongs to the peptidase C1 family.</text>
</comment>
<dbReference type="InterPro" id="IPR025660">
    <property type="entry name" value="Pept_his_AS"/>
</dbReference>
<reference evidence="10 12" key="1">
    <citation type="journal article" date="2013" name="Genome Biol.">
        <title>Draft genome of the mountain pine beetle, Dendroctonus ponderosae Hopkins, a major forest pest.</title>
        <authorList>
            <person name="Keeling C.I."/>
            <person name="Yuen M.M."/>
            <person name="Liao N.Y."/>
            <person name="Docking T.R."/>
            <person name="Chan S.K."/>
            <person name="Taylor G.A."/>
            <person name="Palmquist D.L."/>
            <person name="Jackman S.D."/>
            <person name="Nguyen A."/>
            <person name="Li M."/>
            <person name="Henderson H."/>
            <person name="Janes J.K."/>
            <person name="Zhao Y."/>
            <person name="Pandoh P."/>
            <person name="Moore R."/>
            <person name="Sperling F.A."/>
            <person name="Huber D.P."/>
            <person name="Birol I."/>
            <person name="Jones S.J."/>
            <person name="Bohlmann J."/>
        </authorList>
    </citation>
    <scope>NUCLEOTIDE SEQUENCE</scope>
</reference>
<dbReference type="SMART" id="SM00645">
    <property type="entry name" value="Pept_C1"/>
    <property type="match status" value="1"/>
</dbReference>
<evidence type="ECO:0000256" key="2">
    <source>
        <dbReference type="ARBA" id="ARBA00022670"/>
    </source>
</evidence>
<dbReference type="AlphaFoldDB" id="N6THK1"/>
<dbReference type="SUPFAM" id="SSF54001">
    <property type="entry name" value="Cysteine proteinases"/>
    <property type="match status" value="1"/>
</dbReference>
<sequence length="367" mass="41733">MFQVELVLAIQCFLLVGALASYHPLSDEYIEWINQRQSHWRAGKNFNTSEWTRVRNMASGVWPQSFAKAPVKVRGNGVIPEFFDARMAWPQCASIKQIWDQSHCGSCWAFSAAAAMSDRICIHSKGRLQVFVSAEDLLACCSECGDGCLGGEIPRAWWYWQAYGSKSPKKEENVFRNLYFEGIVTGGLYNSSQGCKDYSLPPCEHHIERQSRPHCDDLALQTPQCVRKCYSTSLQYEDSLTFGGQVKQFLTVEEIQLEILENGPVEGAIEVFDDFFSYKYGVYKRTSHYYIGGHAIKIIGWGTEKGIPYWLCTNSWNNDWGNRGYFKIIRGENHCGVEDQVFASKPRISQVPCVTVPSSYLFQVSDF</sequence>
<dbReference type="Proteomes" id="UP000030742">
    <property type="component" value="Unassembled WGS sequence"/>
</dbReference>
<keyword evidence="5" id="KW-0788">Thiol protease</keyword>